<reference evidence="2" key="2">
    <citation type="submission" date="2020-05" db="UniProtKB">
        <authorList>
            <consortium name="EnsemblMetazoa"/>
        </authorList>
    </citation>
    <scope>IDENTIFICATION</scope>
    <source>
        <strain evidence="2">maculatus3</strain>
    </source>
</reference>
<sequence length="153" mass="16899">MNKASGVRFLLLFLQYGLSTGNLFNSCCYAIINNKTHEFLVPSTIVDEGENDSPYVVASKSSGFASTWRLSQRQVNGESLVTFQNLQSKQFLFTGAHNLLYTGDVPNGASSYYLLPKGVPGGLISQRNAFGGYYEYVRSEKYPGYSHGFVKHG</sequence>
<feature type="signal peptide" evidence="1">
    <location>
        <begin position="1"/>
        <end position="21"/>
    </location>
</feature>
<proteinExistence type="predicted"/>
<feature type="chain" id="PRO_5008136255" evidence="1">
    <location>
        <begin position="22"/>
        <end position="153"/>
    </location>
</feature>
<protein>
    <submittedName>
        <fullName evidence="2">Uncharacterized protein</fullName>
    </submittedName>
</protein>
<keyword evidence="1" id="KW-0732">Signal</keyword>
<accession>A0A182SYG8</accession>
<dbReference type="EnsemblMetazoa" id="AMAM015977-RA">
    <property type="protein sequence ID" value="AMAM015977-PA"/>
    <property type="gene ID" value="AMAM015977"/>
</dbReference>
<keyword evidence="3" id="KW-1185">Reference proteome</keyword>
<dbReference type="Proteomes" id="UP000075901">
    <property type="component" value="Unassembled WGS sequence"/>
</dbReference>
<dbReference type="VEuPathDB" id="VectorBase:AMAM015977"/>
<evidence type="ECO:0000313" key="2">
    <source>
        <dbReference type="EnsemblMetazoa" id="AMAM015977-PA"/>
    </source>
</evidence>
<organism evidence="2 3">
    <name type="scientific">Anopheles maculatus</name>
    <dbReference type="NCBI Taxonomy" id="74869"/>
    <lineage>
        <taxon>Eukaryota</taxon>
        <taxon>Metazoa</taxon>
        <taxon>Ecdysozoa</taxon>
        <taxon>Arthropoda</taxon>
        <taxon>Hexapoda</taxon>
        <taxon>Insecta</taxon>
        <taxon>Pterygota</taxon>
        <taxon>Neoptera</taxon>
        <taxon>Endopterygota</taxon>
        <taxon>Diptera</taxon>
        <taxon>Nematocera</taxon>
        <taxon>Culicoidea</taxon>
        <taxon>Culicidae</taxon>
        <taxon>Anophelinae</taxon>
        <taxon>Anopheles</taxon>
        <taxon>Anopheles maculatus group</taxon>
    </lineage>
</organism>
<evidence type="ECO:0000256" key="1">
    <source>
        <dbReference type="SAM" id="SignalP"/>
    </source>
</evidence>
<evidence type="ECO:0000313" key="3">
    <source>
        <dbReference type="Proteomes" id="UP000075901"/>
    </source>
</evidence>
<dbReference type="AlphaFoldDB" id="A0A182SYG8"/>
<reference evidence="3" key="1">
    <citation type="submission" date="2013-09" db="EMBL/GenBank/DDBJ databases">
        <title>The Genome Sequence of Anopheles maculatus species B.</title>
        <authorList>
            <consortium name="The Broad Institute Genomics Platform"/>
            <person name="Neafsey D.E."/>
            <person name="Besansky N."/>
            <person name="Howell P."/>
            <person name="Walton C."/>
            <person name="Young S.K."/>
            <person name="Zeng Q."/>
            <person name="Gargeya S."/>
            <person name="Fitzgerald M."/>
            <person name="Haas B."/>
            <person name="Abouelleil A."/>
            <person name="Allen A.W."/>
            <person name="Alvarado L."/>
            <person name="Arachchi H.M."/>
            <person name="Berlin A.M."/>
            <person name="Chapman S.B."/>
            <person name="Gainer-Dewar J."/>
            <person name="Goldberg J."/>
            <person name="Griggs A."/>
            <person name="Gujja S."/>
            <person name="Hansen M."/>
            <person name="Howarth C."/>
            <person name="Imamovic A."/>
            <person name="Ireland A."/>
            <person name="Larimer J."/>
            <person name="McCowan C."/>
            <person name="Murphy C."/>
            <person name="Pearson M."/>
            <person name="Poon T.W."/>
            <person name="Priest M."/>
            <person name="Roberts A."/>
            <person name="Saif S."/>
            <person name="Shea T."/>
            <person name="Sisk P."/>
            <person name="Sykes S."/>
            <person name="Wortman J."/>
            <person name="Nusbaum C."/>
            <person name="Birren B."/>
        </authorList>
    </citation>
    <scope>NUCLEOTIDE SEQUENCE [LARGE SCALE GENOMIC DNA]</scope>
    <source>
        <strain evidence="3">maculatus3</strain>
    </source>
</reference>
<name>A0A182SYG8_9DIPT</name>